<gene>
    <name evidence="5" type="ORF">C1704_03810</name>
</gene>
<dbReference type="OrthoDB" id="9178898at2"/>
<evidence type="ECO:0000256" key="3">
    <source>
        <dbReference type="ARBA" id="ARBA00023163"/>
    </source>
</evidence>
<dbReference type="GO" id="GO:0043565">
    <property type="term" value="F:sequence-specific DNA binding"/>
    <property type="evidence" value="ECO:0007669"/>
    <property type="project" value="InterPro"/>
</dbReference>
<sequence>MQTAVMSTDEVAPRERVPFWSDWISRLFCGLESDVYGDTDFDGRMVSAHAGAVILTRLEANRHRVMRSREKIRASDNGYLKIVAPFTGCAGVEQQGRLAWVTPGEWSIYDTTDTYAVANPVRVEHLIVMVPKAHLVERGLVLDELMARRLGGSGGVARLALETMRSVYRELPGMHDEAARAAGDAITQFVHLSLIELAGRGSAMSQREALRERIKQQVTARLADPALNVDSIAAALNCSRRHLYNAFSDEAEGVAGYILRERLEACRRELLRPAPCPRSVTEIALAHGFSNLAHFSRVFKSRFGMPPSDYREHTRRLLGEATP</sequence>
<evidence type="ECO:0000259" key="4">
    <source>
        <dbReference type="PROSITE" id="PS01124"/>
    </source>
</evidence>
<evidence type="ECO:0000313" key="5">
    <source>
        <dbReference type="EMBL" id="PPE67301.1"/>
    </source>
</evidence>
<evidence type="ECO:0000313" key="6">
    <source>
        <dbReference type="Proteomes" id="UP000238605"/>
    </source>
</evidence>
<keyword evidence="1" id="KW-0805">Transcription regulation</keyword>
<comment type="caution">
    <text evidence="5">The sequence shown here is derived from an EMBL/GenBank/DDBJ whole genome shotgun (WGS) entry which is preliminary data.</text>
</comment>
<proteinExistence type="predicted"/>
<dbReference type="AlphaFoldDB" id="A0A2S5SX28"/>
<dbReference type="PANTHER" id="PTHR46796">
    <property type="entry name" value="HTH-TYPE TRANSCRIPTIONAL ACTIVATOR RHAS-RELATED"/>
    <property type="match status" value="1"/>
</dbReference>
<dbReference type="PROSITE" id="PS01124">
    <property type="entry name" value="HTH_ARAC_FAMILY_2"/>
    <property type="match status" value="1"/>
</dbReference>
<name>A0A2S5SX28_9BURK</name>
<keyword evidence="3" id="KW-0804">Transcription</keyword>
<dbReference type="InterPro" id="IPR018060">
    <property type="entry name" value="HTH_AraC"/>
</dbReference>
<evidence type="ECO:0000256" key="1">
    <source>
        <dbReference type="ARBA" id="ARBA00023015"/>
    </source>
</evidence>
<dbReference type="RefSeq" id="WP_104301155.1">
    <property type="nucleotide sequence ID" value="NZ_PSNX01000003.1"/>
</dbReference>
<dbReference type="Pfam" id="PF12833">
    <property type="entry name" value="HTH_18"/>
    <property type="match status" value="1"/>
</dbReference>
<dbReference type="EMBL" id="PSNX01000003">
    <property type="protein sequence ID" value="PPE67301.1"/>
    <property type="molecule type" value="Genomic_DNA"/>
</dbReference>
<dbReference type="SMART" id="SM00342">
    <property type="entry name" value="HTH_ARAC"/>
    <property type="match status" value="1"/>
</dbReference>
<evidence type="ECO:0000256" key="2">
    <source>
        <dbReference type="ARBA" id="ARBA00023125"/>
    </source>
</evidence>
<feature type="domain" description="HTH araC/xylS-type" evidence="4">
    <location>
        <begin position="212"/>
        <end position="313"/>
    </location>
</feature>
<organism evidence="5 6">
    <name type="scientific">Caldimonas caldifontis</name>
    <dbReference type="NCBI Taxonomy" id="1452508"/>
    <lineage>
        <taxon>Bacteria</taxon>
        <taxon>Pseudomonadati</taxon>
        <taxon>Pseudomonadota</taxon>
        <taxon>Betaproteobacteria</taxon>
        <taxon>Burkholderiales</taxon>
        <taxon>Sphaerotilaceae</taxon>
        <taxon>Caldimonas</taxon>
    </lineage>
</organism>
<dbReference type="Pfam" id="PF14525">
    <property type="entry name" value="AraC_binding_2"/>
    <property type="match status" value="1"/>
</dbReference>
<dbReference type="Proteomes" id="UP000238605">
    <property type="component" value="Unassembled WGS sequence"/>
</dbReference>
<dbReference type="InterPro" id="IPR009057">
    <property type="entry name" value="Homeodomain-like_sf"/>
</dbReference>
<dbReference type="SUPFAM" id="SSF46689">
    <property type="entry name" value="Homeodomain-like"/>
    <property type="match status" value="1"/>
</dbReference>
<dbReference type="Gene3D" id="1.10.10.60">
    <property type="entry name" value="Homeodomain-like"/>
    <property type="match status" value="1"/>
</dbReference>
<keyword evidence="2 5" id="KW-0238">DNA-binding</keyword>
<accession>A0A2S5SX28</accession>
<protein>
    <submittedName>
        <fullName evidence="5">DNA-binding protein</fullName>
    </submittedName>
</protein>
<dbReference type="InterPro" id="IPR035418">
    <property type="entry name" value="AraC-bd_2"/>
</dbReference>
<dbReference type="InterPro" id="IPR050204">
    <property type="entry name" value="AraC_XylS_family_regulators"/>
</dbReference>
<dbReference type="PANTHER" id="PTHR46796:SF6">
    <property type="entry name" value="ARAC SUBFAMILY"/>
    <property type="match status" value="1"/>
</dbReference>
<reference evidence="5 6" key="1">
    <citation type="submission" date="2018-02" db="EMBL/GenBank/DDBJ databases">
        <title>Reclassifiation of [Polyangium] brachysporum DSM 7029 as Guopingzhaonella breviflexa gen. nov., sp. nov., a member of the family Comamonadaceae.</title>
        <authorList>
            <person name="Tang B."/>
        </authorList>
    </citation>
    <scope>NUCLEOTIDE SEQUENCE [LARGE SCALE GENOMIC DNA]</scope>
    <source>
        <strain evidence="5 6">BCRC 80649</strain>
    </source>
</reference>
<dbReference type="GO" id="GO:0003700">
    <property type="term" value="F:DNA-binding transcription factor activity"/>
    <property type="evidence" value="ECO:0007669"/>
    <property type="project" value="InterPro"/>
</dbReference>
<dbReference type="InterPro" id="IPR020449">
    <property type="entry name" value="Tscrpt_reg_AraC-type_HTH"/>
</dbReference>
<dbReference type="PRINTS" id="PR00032">
    <property type="entry name" value="HTHARAC"/>
</dbReference>
<keyword evidence="6" id="KW-1185">Reference proteome</keyword>